<keyword evidence="11 15" id="KW-0106">Calcium</keyword>
<evidence type="ECO:0000259" key="17">
    <source>
        <dbReference type="PROSITE" id="PS51695"/>
    </source>
</evidence>
<dbReference type="SUPFAM" id="SSF52743">
    <property type="entry name" value="Subtilisin-like"/>
    <property type="match status" value="1"/>
</dbReference>
<reference evidence="18 19" key="1">
    <citation type="journal article" date="2023" name="IMA Fungus">
        <title>Comparative genomic study of the Penicillium genus elucidates a diverse pangenome and 15 lateral gene transfer events.</title>
        <authorList>
            <person name="Petersen C."/>
            <person name="Sorensen T."/>
            <person name="Nielsen M.R."/>
            <person name="Sondergaard T.E."/>
            <person name="Sorensen J.L."/>
            <person name="Fitzpatrick D.A."/>
            <person name="Frisvad J.C."/>
            <person name="Nielsen K.L."/>
        </authorList>
    </citation>
    <scope>NUCLEOTIDE SEQUENCE [LARGE SCALE GENOMIC DNA]</scope>
    <source>
        <strain evidence="18 19">IBT 35679</strain>
    </source>
</reference>
<keyword evidence="10 15" id="KW-0720">Serine protease</keyword>
<dbReference type="InterPro" id="IPR000209">
    <property type="entry name" value="Peptidase_S8/S53_dom"/>
</dbReference>
<gene>
    <name evidence="18" type="ORF">N7494_007151</name>
</gene>
<dbReference type="SUPFAM" id="SSF54897">
    <property type="entry name" value="Protease propeptides/inhibitors"/>
    <property type="match status" value="1"/>
</dbReference>
<dbReference type="PANTHER" id="PTHR14218:SF15">
    <property type="entry name" value="TRIPEPTIDYL-PEPTIDASE 1"/>
    <property type="match status" value="1"/>
</dbReference>
<dbReference type="PROSITE" id="PS00138">
    <property type="entry name" value="SUBTILASE_SER"/>
    <property type="match status" value="1"/>
</dbReference>
<dbReference type="PANTHER" id="PTHR14218">
    <property type="entry name" value="PROTEASE S8 TRIPEPTIDYL PEPTIDASE I CLN2"/>
    <property type="match status" value="1"/>
</dbReference>
<evidence type="ECO:0000313" key="18">
    <source>
        <dbReference type="EMBL" id="KAJ5537672.1"/>
    </source>
</evidence>
<dbReference type="PROSITE" id="PS51695">
    <property type="entry name" value="SEDOLISIN"/>
    <property type="match status" value="1"/>
</dbReference>
<evidence type="ECO:0000256" key="10">
    <source>
        <dbReference type="ARBA" id="ARBA00022825"/>
    </source>
</evidence>
<name>A0AAD6GEE8_9EURO</name>
<evidence type="ECO:0000256" key="11">
    <source>
        <dbReference type="ARBA" id="ARBA00022837"/>
    </source>
</evidence>
<keyword evidence="12" id="KW-0843">Virulence</keyword>
<evidence type="ECO:0000256" key="8">
    <source>
        <dbReference type="ARBA" id="ARBA00022729"/>
    </source>
</evidence>
<keyword evidence="5" id="KW-0964">Secreted</keyword>
<feature type="binding site" evidence="15">
    <location>
        <position position="578"/>
    </location>
    <ligand>
        <name>Ca(2+)</name>
        <dbReference type="ChEBI" id="CHEBI:29108"/>
    </ligand>
</feature>
<evidence type="ECO:0000256" key="12">
    <source>
        <dbReference type="ARBA" id="ARBA00023026"/>
    </source>
</evidence>
<keyword evidence="19" id="KW-1185">Reference proteome</keyword>
<feature type="binding site" evidence="15">
    <location>
        <position position="580"/>
    </location>
    <ligand>
        <name>Ca(2+)</name>
        <dbReference type="ChEBI" id="CHEBI:29108"/>
    </ligand>
</feature>
<dbReference type="AlphaFoldDB" id="A0AAD6GEE8"/>
<feature type="binding site" evidence="15">
    <location>
        <position position="544"/>
    </location>
    <ligand>
        <name>Ca(2+)</name>
        <dbReference type="ChEBI" id="CHEBI:29108"/>
    </ligand>
</feature>
<dbReference type="Proteomes" id="UP001220324">
    <property type="component" value="Unassembled WGS sequence"/>
</dbReference>
<sequence>MLSFLNRGALSLAAVSLLASCASAEVFERLAAVPEGWHYSRTPRASQPIKLQVAMAQGNVPGFEQALMDMSTPGHANYGQHFRTHDEMKRMLQPSASSVDAIQQWLEDAGITNIEQDADWMKFSTDVETANKLLHANFQYYASDGQHVERLRTLEYSVPDSLVDHINMVSPTVRFGQVHVNRATMHGQKKLVTEKFRKASHFTSADCNSAITPQCLKDLYSIGDYKPQSDNGNKVAFASYLEQYARYQDLALFEKNIAPYAIGQNFTVIQYNGGGNNQSATTDSSEANLDLQYIVGISSPVPVTEFSTGGRAPLVPDLDQPNANDDENEPYLEMLQNVVKLDDADLPQVISNSYGEDEQSVPAKYAQSVCNLYAQLGSRGVSVIFSSGDSGVGAACETNDGKNATHFPPQFPAACPWVTSVGATTHIAPETAVYFSSGGFSDLWDRPSYQDDAVTDYLTTLGDQWSGLFNPKGRAFPDVAAQGENYAIYEKGHLSSVDGTSCAAPAFAGVIALLNDALIQAGKPTMGFLNPWLYSTGRSALNDITTGGSTGCDGNARFGGAANGGPVVPYASWNATKGWDPVTGLGTPDFTKMLAAAGAN</sequence>
<feature type="signal peptide" evidence="16">
    <location>
        <begin position="1"/>
        <end position="24"/>
    </location>
</feature>
<keyword evidence="6 15" id="KW-0645">Protease</keyword>
<proteinExistence type="predicted"/>
<keyword evidence="14" id="KW-0325">Glycoprotein</keyword>
<feature type="domain" description="Peptidase S53" evidence="17">
    <location>
        <begin position="210"/>
        <end position="600"/>
    </location>
</feature>
<comment type="function">
    <text evidence="2">Secreted tripeptidyl-peptidase which degrades proteins at acidic pHs and is involved in virulence.</text>
</comment>
<evidence type="ECO:0000256" key="1">
    <source>
        <dbReference type="ARBA" id="ARBA00001910"/>
    </source>
</evidence>
<dbReference type="Pfam" id="PF00082">
    <property type="entry name" value="Peptidase_S8"/>
    <property type="match status" value="1"/>
</dbReference>
<feature type="chain" id="PRO_5042235911" description="tripeptidyl-peptidase II" evidence="16">
    <location>
        <begin position="25"/>
        <end position="600"/>
    </location>
</feature>
<feature type="binding site" evidence="15">
    <location>
        <position position="543"/>
    </location>
    <ligand>
        <name>Ca(2+)</name>
        <dbReference type="ChEBI" id="CHEBI:29108"/>
    </ligand>
</feature>
<evidence type="ECO:0000256" key="2">
    <source>
        <dbReference type="ARBA" id="ARBA00002451"/>
    </source>
</evidence>
<dbReference type="GO" id="GO:0006508">
    <property type="term" value="P:proteolysis"/>
    <property type="evidence" value="ECO:0007669"/>
    <property type="project" value="UniProtKB-KW"/>
</dbReference>
<dbReference type="InterPro" id="IPR015366">
    <property type="entry name" value="S53_propep"/>
</dbReference>
<keyword evidence="7 15" id="KW-0479">Metal-binding</keyword>
<dbReference type="InterPro" id="IPR023828">
    <property type="entry name" value="Peptidase_S8_Ser-AS"/>
</dbReference>
<dbReference type="GO" id="GO:0008240">
    <property type="term" value="F:tripeptidyl-peptidase activity"/>
    <property type="evidence" value="ECO:0007669"/>
    <property type="project" value="UniProtKB-EC"/>
</dbReference>
<evidence type="ECO:0000256" key="4">
    <source>
        <dbReference type="ARBA" id="ARBA00012462"/>
    </source>
</evidence>
<evidence type="ECO:0000256" key="13">
    <source>
        <dbReference type="ARBA" id="ARBA00023145"/>
    </source>
</evidence>
<comment type="cofactor">
    <cofactor evidence="15">
        <name>Ca(2+)</name>
        <dbReference type="ChEBI" id="CHEBI:29108"/>
    </cofactor>
    <text evidence="15">Binds 1 Ca(2+) ion per subunit.</text>
</comment>
<dbReference type="PROSITE" id="PS51257">
    <property type="entry name" value="PROKAR_LIPOPROTEIN"/>
    <property type="match status" value="1"/>
</dbReference>
<evidence type="ECO:0000256" key="16">
    <source>
        <dbReference type="SAM" id="SignalP"/>
    </source>
</evidence>
<evidence type="ECO:0000256" key="5">
    <source>
        <dbReference type="ARBA" id="ARBA00022525"/>
    </source>
</evidence>
<dbReference type="Gene3D" id="3.40.50.200">
    <property type="entry name" value="Peptidase S8/S53 domain"/>
    <property type="match status" value="1"/>
</dbReference>
<dbReference type="EC" id="3.4.14.10" evidence="4"/>
<dbReference type="SMART" id="SM00944">
    <property type="entry name" value="Pro-kuma_activ"/>
    <property type="match status" value="1"/>
</dbReference>
<evidence type="ECO:0000313" key="19">
    <source>
        <dbReference type="Proteomes" id="UP001220324"/>
    </source>
</evidence>
<dbReference type="GO" id="GO:0005576">
    <property type="term" value="C:extracellular region"/>
    <property type="evidence" value="ECO:0007669"/>
    <property type="project" value="UniProtKB-SubCell"/>
</dbReference>
<evidence type="ECO:0000256" key="9">
    <source>
        <dbReference type="ARBA" id="ARBA00022801"/>
    </source>
</evidence>
<dbReference type="InterPro" id="IPR036852">
    <property type="entry name" value="Peptidase_S8/S53_dom_sf"/>
</dbReference>
<evidence type="ECO:0000256" key="14">
    <source>
        <dbReference type="ARBA" id="ARBA00023180"/>
    </source>
</evidence>
<dbReference type="CDD" id="cd11377">
    <property type="entry name" value="Pro-peptidase_S53"/>
    <property type="match status" value="1"/>
</dbReference>
<feature type="active site" description="Charge relay system" evidence="15">
    <location>
        <position position="290"/>
    </location>
</feature>
<feature type="active site" description="Charge relay system" evidence="15">
    <location>
        <position position="286"/>
    </location>
</feature>
<accession>A0AAD6GEE8</accession>
<keyword evidence="8 16" id="KW-0732">Signal</keyword>
<organism evidence="18 19">
    <name type="scientific">Penicillium frequentans</name>
    <dbReference type="NCBI Taxonomy" id="3151616"/>
    <lineage>
        <taxon>Eukaryota</taxon>
        <taxon>Fungi</taxon>
        <taxon>Dikarya</taxon>
        <taxon>Ascomycota</taxon>
        <taxon>Pezizomycotina</taxon>
        <taxon>Eurotiomycetes</taxon>
        <taxon>Eurotiomycetidae</taxon>
        <taxon>Eurotiales</taxon>
        <taxon>Aspergillaceae</taxon>
        <taxon>Penicillium</taxon>
    </lineage>
</organism>
<comment type="catalytic activity">
    <reaction evidence="1">
        <text>Release of an N-terminal tripeptide from a polypeptide.</text>
        <dbReference type="EC" id="3.4.14.10"/>
    </reaction>
</comment>
<comment type="subcellular location">
    <subcellularLocation>
        <location evidence="3">Secreted</location>
        <location evidence="3">Extracellular space</location>
    </subcellularLocation>
</comment>
<dbReference type="InterPro" id="IPR030400">
    <property type="entry name" value="Sedolisin_dom"/>
</dbReference>
<dbReference type="CDD" id="cd04056">
    <property type="entry name" value="Peptidases_S53"/>
    <property type="match status" value="1"/>
</dbReference>
<dbReference type="GO" id="GO:0046872">
    <property type="term" value="F:metal ion binding"/>
    <property type="evidence" value="ECO:0007669"/>
    <property type="project" value="UniProtKB-UniRule"/>
</dbReference>
<keyword evidence="13" id="KW-0865">Zymogen</keyword>
<evidence type="ECO:0000256" key="7">
    <source>
        <dbReference type="ARBA" id="ARBA00022723"/>
    </source>
</evidence>
<evidence type="ECO:0000256" key="6">
    <source>
        <dbReference type="ARBA" id="ARBA00022670"/>
    </source>
</evidence>
<dbReference type="EMBL" id="JAQIZZ010000006">
    <property type="protein sequence ID" value="KAJ5537672.1"/>
    <property type="molecule type" value="Genomic_DNA"/>
</dbReference>
<dbReference type="InterPro" id="IPR050819">
    <property type="entry name" value="Tripeptidyl-peptidase_I"/>
</dbReference>
<dbReference type="GO" id="GO:0004252">
    <property type="term" value="F:serine-type endopeptidase activity"/>
    <property type="evidence" value="ECO:0007669"/>
    <property type="project" value="UniProtKB-UniRule"/>
</dbReference>
<dbReference type="FunFam" id="3.40.50.200:FF:000015">
    <property type="entry name" value="Tripeptidyl peptidase A"/>
    <property type="match status" value="1"/>
</dbReference>
<dbReference type="Pfam" id="PF09286">
    <property type="entry name" value="Pro-kuma_activ"/>
    <property type="match status" value="1"/>
</dbReference>
<evidence type="ECO:0000256" key="3">
    <source>
        <dbReference type="ARBA" id="ARBA00004239"/>
    </source>
</evidence>
<protein>
    <recommendedName>
        <fullName evidence="4">tripeptidyl-peptidase II</fullName>
        <ecNumber evidence="4">3.4.14.10</ecNumber>
    </recommendedName>
</protein>
<comment type="caution">
    <text evidence="18">The sequence shown here is derived from an EMBL/GenBank/DDBJ whole genome shotgun (WGS) entry which is preliminary data.</text>
</comment>
<feature type="active site" description="Charge relay system" evidence="15">
    <location>
        <position position="501"/>
    </location>
</feature>
<keyword evidence="9 15" id="KW-0378">Hydrolase</keyword>
<evidence type="ECO:0000256" key="15">
    <source>
        <dbReference type="PROSITE-ProRule" id="PRU01032"/>
    </source>
</evidence>